<evidence type="ECO:0000313" key="3">
    <source>
        <dbReference type="EMBL" id="RPD42242.1"/>
    </source>
</evidence>
<keyword evidence="4" id="KW-1185">Reference proteome</keyword>
<dbReference type="OrthoDB" id="743079at2"/>
<evidence type="ECO:0000313" key="4">
    <source>
        <dbReference type="Proteomes" id="UP000279089"/>
    </source>
</evidence>
<dbReference type="InterPro" id="IPR036249">
    <property type="entry name" value="Thioredoxin-like_sf"/>
</dbReference>
<dbReference type="GO" id="GO:0016491">
    <property type="term" value="F:oxidoreductase activity"/>
    <property type="evidence" value="ECO:0007669"/>
    <property type="project" value="InterPro"/>
</dbReference>
<dbReference type="SUPFAM" id="SSF52833">
    <property type="entry name" value="Thioredoxin-like"/>
    <property type="match status" value="1"/>
</dbReference>
<reference evidence="4" key="1">
    <citation type="submission" date="2018-11" db="EMBL/GenBank/DDBJ databases">
        <title>Chitinophaga lutea sp.nov., isolate from arsenic contaminated soil.</title>
        <authorList>
            <person name="Zong Y."/>
        </authorList>
    </citation>
    <scope>NUCLEOTIDE SEQUENCE [LARGE SCALE GENOMIC DNA]</scope>
    <source>
        <strain evidence="4">YLT18</strain>
    </source>
</reference>
<dbReference type="InterPro" id="IPR013766">
    <property type="entry name" value="Thioredoxin_domain"/>
</dbReference>
<name>A0A3N4ME45_9BACT</name>
<dbReference type="PROSITE" id="PS51352">
    <property type="entry name" value="THIOREDOXIN_2"/>
    <property type="match status" value="1"/>
</dbReference>
<accession>A0A3N4ME45</accession>
<keyword evidence="1" id="KW-0732">Signal</keyword>
<proteinExistence type="predicted"/>
<gene>
    <name evidence="3" type="ORF">EG028_03420</name>
</gene>
<evidence type="ECO:0000259" key="2">
    <source>
        <dbReference type="PROSITE" id="PS51352"/>
    </source>
</evidence>
<protein>
    <recommendedName>
        <fullName evidence="2">Thioredoxin domain-containing protein</fullName>
    </recommendedName>
</protein>
<organism evidence="3 4">
    <name type="scientific">Chitinophaga barathri</name>
    <dbReference type="NCBI Taxonomy" id="1647451"/>
    <lineage>
        <taxon>Bacteria</taxon>
        <taxon>Pseudomonadati</taxon>
        <taxon>Bacteroidota</taxon>
        <taxon>Chitinophagia</taxon>
        <taxon>Chitinophagales</taxon>
        <taxon>Chitinophagaceae</taxon>
        <taxon>Chitinophaga</taxon>
    </lineage>
</organism>
<dbReference type="InterPro" id="IPR013740">
    <property type="entry name" value="Redoxin"/>
</dbReference>
<dbReference type="AlphaFoldDB" id="A0A3N4ME45"/>
<comment type="caution">
    <text evidence="3">The sequence shown here is derived from an EMBL/GenBank/DDBJ whole genome shotgun (WGS) entry which is preliminary data.</text>
</comment>
<feature type="chain" id="PRO_5018083526" description="Thioredoxin domain-containing protein" evidence="1">
    <location>
        <begin position="24"/>
        <end position="497"/>
    </location>
</feature>
<dbReference type="Gene3D" id="3.40.30.10">
    <property type="entry name" value="Glutaredoxin"/>
    <property type="match status" value="1"/>
</dbReference>
<evidence type="ECO:0000256" key="1">
    <source>
        <dbReference type="SAM" id="SignalP"/>
    </source>
</evidence>
<feature type="domain" description="Thioredoxin" evidence="2">
    <location>
        <begin position="328"/>
        <end position="496"/>
    </location>
</feature>
<dbReference type="Proteomes" id="UP000279089">
    <property type="component" value="Unassembled WGS sequence"/>
</dbReference>
<sequence length="497" mass="55994">MKMLRNYALLLLCNLCFVLHTHGQEAVVSLRLPDTAEQYRFEVFEPLEGAYNGNLKTQELRIQGGGSGMGDCSVALKKPGFVRFKCNARSFYVLLFPGDRLRVNVYPNKDITDWVTFSGTNAAGQQLINTFYYRPFQYLSTTPLFDSLGRHYDLINPAVLSIASARAATIDSLVHNGALKPGFAALLRQNTNAYIFADAVDKYLTILRGRKYGRLSKPDSILIRNNIRALFAIASPVAQNTEATIEGEYYAMKYLNSGFAPSTAGDTITVFGPYNNYGRLPDTLQKNLLAGSIISSYISSFDEFDKTAARNYFRTKYPNSRYNGIFSKLEAQYNPDDKVLIELSNLIHIDTSARSNSVRNLKELHTAFFKDRKIFIDLWATWCMPCIEQFGYRETLDSLAAKNNITVVYISIDEPRLSHKWAKDVFRFGLKGFHFRAGAALKNDIQQTIYGKESFTIPRYILINEKGEILSKDAPRPGDAKAIAALFQQTVQESSPK</sequence>
<feature type="signal peptide" evidence="1">
    <location>
        <begin position="1"/>
        <end position="23"/>
    </location>
</feature>
<dbReference type="Pfam" id="PF08534">
    <property type="entry name" value="Redoxin"/>
    <property type="match status" value="1"/>
</dbReference>
<dbReference type="EMBL" id="RMBX01000002">
    <property type="protein sequence ID" value="RPD42242.1"/>
    <property type="molecule type" value="Genomic_DNA"/>
</dbReference>